<gene>
    <name evidence="2" type="ORF">BV898_14051</name>
</gene>
<dbReference type="PANTHER" id="PTHR44755:SF8">
    <property type="entry name" value="RECEPTOR LIGAND BINDING REGION DOMAIN-CONTAINING PROTEIN"/>
    <property type="match status" value="1"/>
</dbReference>
<dbReference type="SUPFAM" id="SSF53822">
    <property type="entry name" value="Periplasmic binding protein-like I"/>
    <property type="match status" value="1"/>
</dbReference>
<dbReference type="EMBL" id="MTYJ01000165">
    <property type="protein sequence ID" value="OQV11628.1"/>
    <property type="molecule type" value="Genomic_DNA"/>
</dbReference>
<keyword evidence="1" id="KW-0812">Transmembrane</keyword>
<dbReference type="GO" id="GO:0007165">
    <property type="term" value="P:signal transduction"/>
    <property type="evidence" value="ECO:0007669"/>
    <property type="project" value="TreeGrafter"/>
</dbReference>
<dbReference type="GO" id="GO:0038023">
    <property type="term" value="F:signaling receptor activity"/>
    <property type="evidence" value="ECO:0007669"/>
    <property type="project" value="TreeGrafter"/>
</dbReference>
<dbReference type="PANTHER" id="PTHR44755">
    <property type="entry name" value="NATRIURETIC PEPTIDE RECEPTOR 3-RELATED"/>
    <property type="match status" value="1"/>
</dbReference>
<evidence type="ECO:0000313" key="2">
    <source>
        <dbReference type="EMBL" id="OQV11628.1"/>
    </source>
</evidence>
<protein>
    <recommendedName>
        <fullName evidence="4">Receptor ligand binding region domain-containing protein</fullName>
    </recommendedName>
</protein>
<accession>A0A1W0W8Y7</accession>
<dbReference type="AlphaFoldDB" id="A0A1W0W8Y7"/>
<keyword evidence="3" id="KW-1185">Reference proteome</keyword>
<dbReference type="Proteomes" id="UP000192578">
    <property type="component" value="Unassembled WGS sequence"/>
</dbReference>
<comment type="caution">
    <text evidence="2">The sequence shown here is derived from an EMBL/GenBank/DDBJ whole genome shotgun (WGS) entry which is preliminary data.</text>
</comment>
<dbReference type="Gene3D" id="3.40.50.2300">
    <property type="match status" value="4"/>
</dbReference>
<dbReference type="InterPro" id="IPR052612">
    <property type="entry name" value="ANP_Clearance_Receptor"/>
</dbReference>
<evidence type="ECO:0000256" key="1">
    <source>
        <dbReference type="SAM" id="Phobius"/>
    </source>
</evidence>
<sequence length="513" mass="57872">MIFFRIPRERFSDVALLVGTLMICMPIAWPRPSPPPRGDPRGDGLPSVTLLVYGLQGQFYLQSLVFTASGFDLGVRDAMKRFGGFNISLIYVPTADILVCQDTAAYFDRVSHYYYTQFLPQTPSSSIAIIYPGCDESTTLAQLGREWNALVMTTGTIYSNLRDRVLFPTTVALGPRQYEIYGVFLIRLFAKFNWTSVGLIYDISDRVSFNRIVSSRIQAYLRRNAPSVQLHSFPLDCGVGKKETDYAEVESRKMGWDHGEIAWISMDVPQNSLGPLLWQMHDTNDEIALASFRSVFKLESCARKPTAKYDALLEEFRTRSERIYNVTFAPNAGPSEYVFAAYSAVMSLAQVLVQSLNASNKIGNGRDIAQRFLNTTFDDPAAGDMFVDDAGERQRPLCLADFDMEFRTFREVLSYLRGKSLNEIDRVGNNSIDWSTPDGKPPPNEPFCGFRNEKSACRDQGYIVNIAAILTTLACCLIIAGTALTYRRNRIDPDWWRVAQNHLNSMECQLISR</sequence>
<feature type="transmembrane region" description="Helical" evidence="1">
    <location>
        <begin position="462"/>
        <end position="486"/>
    </location>
</feature>
<name>A0A1W0W8Y7_HYPEX</name>
<dbReference type="GO" id="GO:0017046">
    <property type="term" value="F:peptide hormone binding"/>
    <property type="evidence" value="ECO:0007669"/>
    <property type="project" value="TreeGrafter"/>
</dbReference>
<dbReference type="OrthoDB" id="1890790at2759"/>
<reference evidence="3" key="1">
    <citation type="submission" date="2017-01" db="EMBL/GenBank/DDBJ databases">
        <title>Comparative genomics of anhydrobiosis in the tardigrade Hypsibius dujardini.</title>
        <authorList>
            <person name="Yoshida Y."/>
            <person name="Koutsovoulos G."/>
            <person name="Laetsch D."/>
            <person name="Stevens L."/>
            <person name="Kumar S."/>
            <person name="Horikawa D."/>
            <person name="Ishino K."/>
            <person name="Komine S."/>
            <person name="Tomita M."/>
            <person name="Blaxter M."/>
            <person name="Arakawa K."/>
        </authorList>
    </citation>
    <scope>NUCLEOTIDE SEQUENCE [LARGE SCALE GENOMIC DNA]</scope>
    <source>
        <strain evidence="3">Z151</strain>
    </source>
</reference>
<keyword evidence="1" id="KW-0472">Membrane</keyword>
<keyword evidence="1" id="KW-1133">Transmembrane helix</keyword>
<organism evidence="2 3">
    <name type="scientific">Hypsibius exemplaris</name>
    <name type="common">Freshwater tardigrade</name>
    <dbReference type="NCBI Taxonomy" id="2072580"/>
    <lineage>
        <taxon>Eukaryota</taxon>
        <taxon>Metazoa</taxon>
        <taxon>Ecdysozoa</taxon>
        <taxon>Tardigrada</taxon>
        <taxon>Eutardigrada</taxon>
        <taxon>Parachela</taxon>
        <taxon>Hypsibioidea</taxon>
        <taxon>Hypsibiidae</taxon>
        <taxon>Hypsibius</taxon>
    </lineage>
</organism>
<proteinExistence type="predicted"/>
<evidence type="ECO:0008006" key="4">
    <source>
        <dbReference type="Google" id="ProtNLM"/>
    </source>
</evidence>
<evidence type="ECO:0000313" key="3">
    <source>
        <dbReference type="Proteomes" id="UP000192578"/>
    </source>
</evidence>
<dbReference type="InterPro" id="IPR028082">
    <property type="entry name" value="Peripla_BP_I"/>
</dbReference>